<dbReference type="AlphaFoldDB" id="A0A2P5I6F0"/>
<gene>
    <name evidence="1" type="ORF">DHEL01_v203550</name>
</gene>
<evidence type="ECO:0000313" key="2">
    <source>
        <dbReference type="Proteomes" id="UP000094444"/>
    </source>
</evidence>
<proteinExistence type="predicted"/>
<reference evidence="1" key="1">
    <citation type="submission" date="2017-09" db="EMBL/GenBank/DDBJ databases">
        <title>Polyketide synthases of a Diaporthe helianthi virulent isolate.</title>
        <authorList>
            <person name="Baroncelli R."/>
        </authorList>
    </citation>
    <scope>NUCLEOTIDE SEQUENCE [LARGE SCALE GENOMIC DNA]</scope>
    <source>
        <strain evidence="1">7/96</strain>
    </source>
</reference>
<evidence type="ECO:0000313" key="1">
    <source>
        <dbReference type="EMBL" id="POS78064.1"/>
    </source>
</evidence>
<dbReference type="InParanoid" id="A0A2P5I6F0"/>
<dbReference type="Proteomes" id="UP000094444">
    <property type="component" value="Unassembled WGS sequence"/>
</dbReference>
<organism evidence="1 2">
    <name type="scientific">Diaporthe helianthi</name>
    <dbReference type="NCBI Taxonomy" id="158607"/>
    <lineage>
        <taxon>Eukaryota</taxon>
        <taxon>Fungi</taxon>
        <taxon>Dikarya</taxon>
        <taxon>Ascomycota</taxon>
        <taxon>Pezizomycotina</taxon>
        <taxon>Sordariomycetes</taxon>
        <taxon>Sordariomycetidae</taxon>
        <taxon>Diaporthales</taxon>
        <taxon>Diaporthaceae</taxon>
        <taxon>Diaporthe</taxon>
    </lineage>
</organism>
<keyword evidence="2" id="KW-1185">Reference proteome</keyword>
<protein>
    <submittedName>
        <fullName evidence="1">Uncharacterized protein</fullName>
    </submittedName>
</protein>
<dbReference type="OrthoDB" id="10345646at2759"/>
<accession>A0A2P5I6F0</accession>
<dbReference type="EMBL" id="MAVT02000216">
    <property type="protein sequence ID" value="POS78064.1"/>
    <property type="molecule type" value="Genomic_DNA"/>
</dbReference>
<sequence>MPYSKVKTIPDTKLYVLSPQLAARLPKHTLSSLGSKLRVYEEVFTGHEGDMAVEEQDCTPEVLVDEELAGEQALYHGHGQVQILGVVDMLRAGVKADVDHCSDIATASINLNYAVPMPDVDPERTDPYGRLAAARIGGGQFASLMALSGMPVAERYNPAGMVGWKMTRILKTTGLFAKDKVEVS</sequence>
<comment type="caution">
    <text evidence="1">The sequence shown here is derived from an EMBL/GenBank/DDBJ whole genome shotgun (WGS) entry which is preliminary data.</text>
</comment>
<name>A0A2P5I6F0_DIAHE</name>